<name>A0A133UAB4_9EURY</name>
<gene>
    <name evidence="1" type="ORF">AKJ57_02470</name>
</gene>
<dbReference type="GO" id="GO:0005524">
    <property type="term" value="F:ATP binding"/>
    <property type="evidence" value="ECO:0007669"/>
    <property type="project" value="InterPro"/>
</dbReference>
<organism evidence="1 2">
    <name type="scientific">candidate division MSBL1 archaeon SCGC-AAA259A05</name>
    <dbReference type="NCBI Taxonomy" id="1698259"/>
    <lineage>
        <taxon>Archaea</taxon>
        <taxon>Methanobacteriati</taxon>
        <taxon>Methanobacteriota</taxon>
        <taxon>candidate division MSBL1</taxon>
    </lineage>
</organism>
<evidence type="ECO:0008006" key="3">
    <source>
        <dbReference type="Google" id="ProtNLM"/>
    </source>
</evidence>
<dbReference type="GO" id="GO:0009236">
    <property type="term" value="P:cobalamin biosynthetic process"/>
    <property type="evidence" value="ECO:0007669"/>
    <property type="project" value="InterPro"/>
</dbReference>
<protein>
    <recommendedName>
        <fullName evidence="3">Cobinamide adenolsyltransferase</fullName>
    </recommendedName>
</protein>
<keyword evidence="2" id="KW-1185">Reference proteome</keyword>
<proteinExistence type="predicted"/>
<dbReference type="Gene3D" id="3.40.50.300">
    <property type="entry name" value="P-loop containing nucleotide triphosphate hydrolases"/>
    <property type="match status" value="1"/>
</dbReference>
<dbReference type="InterPro" id="IPR003724">
    <property type="entry name" value="CblAdoTrfase_CobA"/>
</dbReference>
<comment type="caution">
    <text evidence="1">The sequence shown here is derived from an EMBL/GenBank/DDBJ whole genome shotgun (WGS) entry which is preliminary data.</text>
</comment>
<dbReference type="PANTHER" id="PTHR46638:SF1">
    <property type="entry name" value="CORRINOID ADENOSYLTRANSFERASE"/>
    <property type="match status" value="1"/>
</dbReference>
<evidence type="ECO:0000313" key="1">
    <source>
        <dbReference type="EMBL" id="KXA91105.1"/>
    </source>
</evidence>
<dbReference type="PIRSF" id="PIRSF015617">
    <property type="entry name" value="Adensltrnsf_CobA"/>
    <property type="match status" value="1"/>
</dbReference>
<accession>A0A133UAB4</accession>
<dbReference type="AlphaFoldDB" id="A0A133UAB4"/>
<dbReference type="InterPro" id="IPR027417">
    <property type="entry name" value="P-loop_NTPase"/>
</dbReference>
<dbReference type="Proteomes" id="UP000070163">
    <property type="component" value="Unassembled WGS sequence"/>
</dbReference>
<dbReference type="PANTHER" id="PTHR46638">
    <property type="entry name" value="CORRINOID ADENOSYLTRANSFERASE"/>
    <property type="match status" value="1"/>
</dbReference>
<dbReference type="SUPFAM" id="SSF52540">
    <property type="entry name" value="P-loop containing nucleoside triphosphate hydrolases"/>
    <property type="match status" value="1"/>
</dbReference>
<evidence type="ECO:0000313" key="2">
    <source>
        <dbReference type="Proteomes" id="UP000070163"/>
    </source>
</evidence>
<sequence>MITITIYLYTGEGAGKTTNALGAALRSIGHGHKVVIIQFMKWWKKTGEKKIEDKLKPEYEIHQFGKEGRKSLGDLEEKDRKLAEEGLEYAKKAVKEKEPDLLVLDEINLAVHCDLLNVNEVIQFLGEIPEEMDVFLTGRYAPEELIETADSVTKILDVKNPNEMITKKGIQY</sequence>
<dbReference type="GO" id="GO:0008817">
    <property type="term" value="F:corrinoid adenosyltransferase activity"/>
    <property type="evidence" value="ECO:0007669"/>
    <property type="project" value="InterPro"/>
</dbReference>
<reference evidence="1 2" key="1">
    <citation type="journal article" date="2016" name="Sci. Rep.">
        <title>Metabolic traits of an uncultured archaeal lineage -MSBL1- from brine pools of the Red Sea.</title>
        <authorList>
            <person name="Mwirichia R."/>
            <person name="Alam I."/>
            <person name="Rashid M."/>
            <person name="Vinu M."/>
            <person name="Ba-Alawi W."/>
            <person name="Anthony Kamau A."/>
            <person name="Kamanda Ngugi D."/>
            <person name="Goker M."/>
            <person name="Klenk H.P."/>
            <person name="Bajic V."/>
            <person name="Stingl U."/>
        </authorList>
    </citation>
    <scope>NUCLEOTIDE SEQUENCE [LARGE SCALE GENOMIC DNA]</scope>
    <source>
        <strain evidence="1">SCGC-AAA259A05</strain>
    </source>
</reference>
<dbReference type="EMBL" id="LHXJ01000021">
    <property type="protein sequence ID" value="KXA91105.1"/>
    <property type="molecule type" value="Genomic_DNA"/>
</dbReference>
<dbReference type="Pfam" id="PF02572">
    <property type="entry name" value="CobA_CobO_BtuR"/>
    <property type="match status" value="1"/>
</dbReference>